<protein>
    <recommendedName>
        <fullName evidence="2">ZW10 C-terminal helical domain-containing protein</fullName>
    </recommendedName>
</protein>
<gene>
    <name evidence="3" type="ORF">JX265_005810</name>
</gene>
<dbReference type="GO" id="GO:1990423">
    <property type="term" value="C:RZZ complex"/>
    <property type="evidence" value="ECO:0007669"/>
    <property type="project" value="TreeGrafter"/>
</dbReference>
<dbReference type="GO" id="GO:0007094">
    <property type="term" value="P:mitotic spindle assembly checkpoint signaling"/>
    <property type="evidence" value="ECO:0007669"/>
    <property type="project" value="TreeGrafter"/>
</dbReference>
<dbReference type="AlphaFoldDB" id="A0A9P9WND9"/>
<feature type="compositionally biased region" description="Low complexity" evidence="1">
    <location>
        <begin position="443"/>
        <end position="454"/>
    </location>
</feature>
<dbReference type="Gene3D" id="1.10.357.150">
    <property type="match status" value="1"/>
</dbReference>
<dbReference type="InterPro" id="IPR055148">
    <property type="entry name" value="ZW10_C_2"/>
</dbReference>
<dbReference type="PANTHER" id="PTHR12205:SF0">
    <property type="entry name" value="CENTROMERE_KINETOCHORE PROTEIN ZW10 HOMOLOG"/>
    <property type="match status" value="1"/>
</dbReference>
<evidence type="ECO:0000313" key="3">
    <source>
        <dbReference type="EMBL" id="KAI1871824.1"/>
    </source>
</evidence>
<feature type="compositionally biased region" description="Acidic residues" evidence="1">
    <location>
        <begin position="428"/>
        <end position="441"/>
    </location>
</feature>
<keyword evidence="4" id="KW-1185">Reference proteome</keyword>
<dbReference type="GO" id="GO:0006888">
    <property type="term" value="P:endoplasmic reticulum to Golgi vesicle-mediated transport"/>
    <property type="evidence" value="ECO:0007669"/>
    <property type="project" value="TreeGrafter"/>
</dbReference>
<dbReference type="Pfam" id="PF22766">
    <property type="entry name" value="ZW10_C2"/>
    <property type="match status" value="1"/>
</dbReference>
<feature type="region of interest" description="Disordered" evidence="1">
    <location>
        <begin position="404"/>
        <end position="530"/>
    </location>
</feature>
<evidence type="ECO:0000313" key="4">
    <source>
        <dbReference type="Proteomes" id="UP000829685"/>
    </source>
</evidence>
<dbReference type="GO" id="GO:0005737">
    <property type="term" value="C:cytoplasm"/>
    <property type="evidence" value="ECO:0007669"/>
    <property type="project" value="GOC"/>
</dbReference>
<evidence type="ECO:0000259" key="2">
    <source>
        <dbReference type="Pfam" id="PF22766"/>
    </source>
</evidence>
<dbReference type="InterPro" id="IPR046362">
    <property type="entry name" value="Zw10/DSL1_C_sf"/>
</dbReference>
<feature type="compositionally biased region" description="Acidic residues" evidence="1">
    <location>
        <begin position="494"/>
        <end position="509"/>
    </location>
</feature>
<organism evidence="3 4">
    <name type="scientific">Neoarthrinium moseri</name>
    <dbReference type="NCBI Taxonomy" id="1658444"/>
    <lineage>
        <taxon>Eukaryota</taxon>
        <taxon>Fungi</taxon>
        <taxon>Dikarya</taxon>
        <taxon>Ascomycota</taxon>
        <taxon>Pezizomycotina</taxon>
        <taxon>Sordariomycetes</taxon>
        <taxon>Xylariomycetidae</taxon>
        <taxon>Amphisphaeriales</taxon>
        <taxon>Apiosporaceae</taxon>
        <taxon>Neoarthrinium</taxon>
    </lineage>
</organism>
<dbReference type="PANTHER" id="PTHR12205">
    <property type="entry name" value="CENTROMERE/KINETOCHORE PROTEIN ZW10"/>
    <property type="match status" value="1"/>
</dbReference>
<proteinExistence type="predicted"/>
<sequence>MATTDVAAVGNALVEFALQGQFPEEDVSTRRVGAQDFGPALQLLTAAKTKLESEIHKINEETAPDVQSWVTNAKTVEDDINRSRSLANEIVRRAEAPEVSGQTIHEAEEKVNFLQRETVYNRQVREALTSVKHVNELLDQVEKAKDERRVLDSLHLLEQTWAALDQIPASKSCRIMRILDMRAFELKSAVHDVFDHVWKSLVQVDAEKGQVGIYSSRPEEQMSLSEALVGLKAYKEVDQRMALLWHSVDETIVAPRTDLDGNSLPGIAIHEATLSLDGHADRSISSLFIDLEKIMSYFSKRLPDELVRSLSIVMMPELVPRIKAVWLDSVVPASLKEIDQFQEVLGSVRQFCNTLKELNYSGFDDLQDWVNNAPRVWLTKCRETALDTVRVKLAQGLGNTKEVERVETQTVSRTEGAELAANGAPATVDDDDWAAWDEGGDDAAGATDHAPANAVETATGDEEDGADAWGWGEDAPTEEQPPATSAASAQQPPAEDDGGDAWGWGDEDTAEHPTEKKAPRAPTASSNTREMTLRETYKISSMPEPVLALIAAILEDGAFLVGSEGNPVAAAAAGLFGLPTFVLAMFRAVSPYYYALDASGGGNMFLYNDVTYLSERLDDLVASWKARDDLVPRAINMLRLDNDIKTLRSFAARAYASEMTTQRTIVRDLLGGLQNILQQNSDPADLIMQVEAATARVRVMASTWSNILSRSAWCQAVGSLVDTLASKLVTDVMDLAGIGQDEAYNIANLIAKITELDSLFLAPGAAEDEVPATSQYADNWLRLKFLSEVLQSNLNEVKYLWMESDLSLYFTVDEVVDLIGLSFVDNARTRDIVREIRSTPQPRS</sequence>
<dbReference type="Proteomes" id="UP000829685">
    <property type="component" value="Unassembled WGS sequence"/>
</dbReference>
<name>A0A9P9WND9_9PEZI</name>
<feature type="compositionally biased region" description="Low complexity" evidence="1">
    <location>
        <begin position="478"/>
        <end position="493"/>
    </location>
</feature>
<dbReference type="EMBL" id="JAFIMR010000012">
    <property type="protein sequence ID" value="KAI1871824.1"/>
    <property type="molecule type" value="Genomic_DNA"/>
</dbReference>
<evidence type="ECO:0000256" key="1">
    <source>
        <dbReference type="SAM" id="MobiDB-lite"/>
    </source>
</evidence>
<feature type="domain" description="ZW10 C-terminal helical" evidence="2">
    <location>
        <begin position="691"/>
        <end position="833"/>
    </location>
</feature>
<reference evidence="3" key="1">
    <citation type="submission" date="2021-03" db="EMBL/GenBank/DDBJ databases">
        <title>Revisited historic fungal species revealed as producer of novel bioactive compounds through whole genome sequencing and comparative genomics.</title>
        <authorList>
            <person name="Vignolle G.A."/>
            <person name="Hochenegger N."/>
            <person name="Mach R.L."/>
            <person name="Mach-Aigner A.R."/>
            <person name="Javad Rahimi M."/>
            <person name="Salim K.A."/>
            <person name="Chan C.M."/>
            <person name="Lim L.B.L."/>
            <person name="Cai F."/>
            <person name="Druzhinina I.S."/>
            <person name="U'Ren J.M."/>
            <person name="Derntl C."/>
        </authorList>
    </citation>
    <scope>NUCLEOTIDE SEQUENCE</scope>
    <source>
        <strain evidence="3">TUCIM 5799</strain>
    </source>
</reference>
<comment type="caution">
    <text evidence="3">The sequence shown here is derived from an EMBL/GenBank/DDBJ whole genome shotgun (WGS) entry which is preliminary data.</text>
</comment>
<accession>A0A9P9WND9</accession>